<organism evidence="1 2">
    <name type="scientific">Haematococcus lacustris</name>
    <name type="common">Green alga</name>
    <name type="synonym">Haematococcus pluvialis</name>
    <dbReference type="NCBI Taxonomy" id="44745"/>
    <lineage>
        <taxon>Eukaryota</taxon>
        <taxon>Viridiplantae</taxon>
        <taxon>Chlorophyta</taxon>
        <taxon>core chlorophytes</taxon>
        <taxon>Chlorophyceae</taxon>
        <taxon>CS clade</taxon>
        <taxon>Chlamydomonadales</taxon>
        <taxon>Haematococcaceae</taxon>
        <taxon>Haematococcus</taxon>
    </lineage>
</organism>
<reference evidence="1 2" key="1">
    <citation type="submission" date="2020-02" db="EMBL/GenBank/DDBJ databases">
        <title>Draft genome sequence of Haematococcus lacustris strain NIES-144.</title>
        <authorList>
            <person name="Morimoto D."/>
            <person name="Nakagawa S."/>
            <person name="Yoshida T."/>
            <person name="Sawayama S."/>
        </authorList>
    </citation>
    <scope>NUCLEOTIDE SEQUENCE [LARGE SCALE GENOMIC DNA]</scope>
    <source>
        <strain evidence="1 2">NIES-144</strain>
    </source>
</reference>
<sequence>RSGPRISLYPALDYPASCAAQDWTCSTALFSPRALYVYRWPHPKPSYEDADSPEVLAQLFGRNDTAFKPAPVPADTLFPIQPGHQHRPHWATVLTSTMLSISDSYALPTTTSIVWCHYQPDSPSSLPSLFRNFRHNRRTNVFFIPKTMPVNTNSVYYAALTVPSAMGCPELPLVVVEDDVAFAPNFYNHLSNLHKSALDLAGSEPFLLTLYRPSRVNNTVNVMKRLRDIQNRSGLLEDSWQTPHKETPLASLSPPCAPLSAAHAPAQLSNQTIKSPGKSSLYIGEICWLWMGEVLNCPTVLLDKH</sequence>
<evidence type="ECO:0000313" key="1">
    <source>
        <dbReference type="EMBL" id="GFH13585.1"/>
    </source>
</evidence>
<name>A0A699YWK2_HAELA</name>
<feature type="non-terminal residue" evidence="1">
    <location>
        <position position="1"/>
    </location>
</feature>
<proteinExistence type="predicted"/>
<dbReference type="AlphaFoldDB" id="A0A699YWK2"/>
<dbReference type="EMBL" id="BLLF01000629">
    <property type="protein sequence ID" value="GFH13585.1"/>
    <property type="molecule type" value="Genomic_DNA"/>
</dbReference>
<comment type="caution">
    <text evidence="1">The sequence shown here is derived from an EMBL/GenBank/DDBJ whole genome shotgun (WGS) entry which is preliminary data.</text>
</comment>
<accession>A0A699YWK2</accession>
<protein>
    <submittedName>
        <fullName evidence="1">Uncharacterized protein</fullName>
    </submittedName>
</protein>
<keyword evidence="2" id="KW-1185">Reference proteome</keyword>
<gene>
    <name evidence="1" type="ORF">HaLaN_09503</name>
</gene>
<dbReference type="Proteomes" id="UP000485058">
    <property type="component" value="Unassembled WGS sequence"/>
</dbReference>
<evidence type="ECO:0000313" key="2">
    <source>
        <dbReference type="Proteomes" id="UP000485058"/>
    </source>
</evidence>